<dbReference type="SMART" id="SM00768">
    <property type="entry name" value="X8"/>
    <property type="match status" value="1"/>
</dbReference>
<dbReference type="OMA" id="HAYDCDF"/>
<gene>
    <name evidence="13" type="ORF">AMTR_s00009p00263650</name>
</gene>
<evidence type="ECO:0000256" key="7">
    <source>
        <dbReference type="ARBA" id="ARBA00023157"/>
    </source>
</evidence>
<keyword evidence="6" id="KW-0611">Plant defense</keyword>
<dbReference type="PANTHER" id="PTHR32227">
    <property type="entry name" value="GLUCAN ENDO-1,3-BETA-GLUCOSIDASE BG1-RELATED-RELATED"/>
    <property type="match status" value="1"/>
</dbReference>
<dbReference type="Gramene" id="ERM95173">
    <property type="protein sequence ID" value="ERM95173"/>
    <property type="gene ID" value="AMTR_s00009p00263650"/>
</dbReference>
<keyword evidence="5 10" id="KW-0378">Hydrolase</keyword>
<evidence type="ECO:0000256" key="6">
    <source>
        <dbReference type="ARBA" id="ARBA00022821"/>
    </source>
</evidence>
<dbReference type="eggNOG" id="ENOG502QQAD">
    <property type="taxonomic scope" value="Eukaryota"/>
</dbReference>
<feature type="signal peptide" evidence="11">
    <location>
        <begin position="1"/>
        <end position="30"/>
    </location>
</feature>
<evidence type="ECO:0000256" key="2">
    <source>
        <dbReference type="ARBA" id="ARBA00008773"/>
    </source>
</evidence>
<accession>W1NI73</accession>
<keyword evidence="8 10" id="KW-0326">Glycosidase</keyword>
<dbReference type="Gene3D" id="1.20.58.1040">
    <property type="match status" value="1"/>
</dbReference>
<dbReference type="EC" id="3.2.1.39" evidence="3"/>
<evidence type="ECO:0000256" key="8">
    <source>
        <dbReference type="ARBA" id="ARBA00023295"/>
    </source>
</evidence>
<keyword evidence="14" id="KW-1185">Reference proteome</keyword>
<feature type="chain" id="PRO_5004807695" description="glucan endo-1,3-beta-D-glucosidase" evidence="11">
    <location>
        <begin position="31"/>
        <end position="468"/>
    </location>
</feature>
<dbReference type="OrthoDB" id="1938138at2759"/>
<evidence type="ECO:0000256" key="5">
    <source>
        <dbReference type="ARBA" id="ARBA00022801"/>
    </source>
</evidence>
<evidence type="ECO:0000256" key="11">
    <source>
        <dbReference type="SAM" id="SignalP"/>
    </source>
</evidence>
<dbReference type="Pfam" id="PF00332">
    <property type="entry name" value="Glyco_hydro_17"/>
    <property type="match status" value="1"/>
</dbReference>
<dbReference type="HOGENOM" id="CLU_024953_3_4_1"/>
<protein>
    <recommendedName>
        <fullName evidence="3">glucan endo-1,3-beta-D-glucosidase</fullName>
        <ecNumber evidence="3">3.2.1.39</ecNumber>
    </recommendedName>
</protein>
<comment type="similarity">
    <text evidence="2 9">Belongs to the glycosyl hydrolase 17 family.</text>
</comment>
<dbReference type="FunFam" id="3.20.20.80:FF:000002">
    <property type="entry name" value="Glucan endo-1,3-beta-glucosidase 3"/>
    <property type="match status" value="1"/>
</dbReference>
<evidence type="ECO:0000313" key="14">
    <source>
        <dbReference type="Proteomes" id="UP000017836"/>
    </source>
</evidence>
<dbReference type="InterPro" id="IPR017853">
    <property type="entry name" value="GH"/>
</dbReference>
<evidence type="ECO:0000259" key="12">
    <source>
        <dbReference type="SMART" id="SM00768"/>
    </source>
</evidence>
<dbReference type="Gene3D" id="3.20.20.80">
    <property type="entry name" value="Glycosidases"/>
    <property type="match status" value="1"/>
</dbReference>
<dbReference type="GO" id="GO:0005975">
    <property type="term" value="P:carbohydrate metabolic process"/>
    <property type="evidence" value="ECO:0007669"/>
    <property type="project" value="InterPro"/>
</dbReference>
<dbReference type="AlphaFoldDB" id="W1NI73"/>
<proteinExistence type="inferred from homology"/>
<dbReference type="GO" id="GO:0042973">
    <property type="term" value="F:glucan endo-1,3-beta-D-glucosidase activity"/>
    <property type="evidence" value="ECO:0007669"/>
    <property type="project" value="UniProtKB-EC"/>
</dbReference>
<dbReference type="Proteomes" id="UP000017836">
    <property type="component" value="Unassembled WGS sequence"/>
</dbReference>
<feature type="domain" description="X8" evidence="12">
    <location>
        <begin position="377"/>
        <end position="459"/>
    </location>
</feature>
<comment type="catalytic activity">
    <reaction evidence="1">
        <text>Hydrolysis of (1-&gt;3)-beta-D-glucosidic linkages in (1-&gt;3)-beta-D-glucans.</text>
        <dbReference type="EC" id="3.2.1.39"/>
    </reaction>
</comment>
<dbReference type="InterPro" id="IPR000490">
    <property type="entry name" value="Glyco_hydro_17"/>
</dbReference>
<evidence type="ECO:0000256" key="9">
    <source>
        <dbReference type="RuleBase" id="RU004335"/>
    </source>
</evidence>
<dbReference type="STRING" id="13333.W1NI73"/>
<evidence type="ECO:0000313" key="13">
    <source>
        <dbReference type="EMBL" id="ERM95173.1"/>
    </source>
</evidence>
<dbReference type="InterPro" id="IPR012946">
    <property type="entry name" value="X8"/>
</dbReference>
<dbReference type="EMBL" id="KI397501">
    <property type="protein sequence ID" value="ERM95173.1"/>
    <property type="molecule type" value="Genomic_DNA"/>
</dbReference>
<keyword evidence="7" id="KW-1015">Disulfide bond</keyword>
<name>W1NI73_AMBTC</name>
<dbReference type="InterPro" id="IPR044965">
    <property type="entry name" value="Glyco_hydro_17_plant"/>
</dbReference>
<keyword evidence="4 11" id="KW-0732">Signal</keyword>
<reference evidence="14" key="1">
    <citation type="journal article" date="2013" name="Science">
        <title>The Amborella genome and the evolution of flowering plants.</title>
        <authorList>
            <consortium name="Amborella Genome Project"/>
        </authorList>
    </citation>
    <scope>NUCLEOTIDE SEQUENCE [LARGE SCALE GENOMIC DNA]</scope>
</reference>
<evidence type="ECO:0000256" key="3">
    <source>
        <dbReference type="ARBA" id="ARBA00012780"/>
    </source>
</evidence>
<dbReference type="SUPFAM" id="SSF51445">
    <property type="entry name" value="(Trans)glycosidases"/>
    <property type="match status" value="1"/>
</dbReference>
<dbReference type="Pfam" id="PF07983">
    <property type="entry name" value="X8"/>
    <property type="match status" value="1"/>
</dbReference>
<evidence type="ECO:0000256" key="1">
    <source>
        <dbReference type="ARBA" id="ARBA00000382"/>
    </source>
</evidence>
<sequence>MTMARNGFATATVSSLLLLFSVNCIMDTEAINIGVNYGTVANNLPPPTQVAKFLKENTLINHVKLFGIDHAIIQAFANTGIALTVAIPNDQIPSLRRLAIARQWIQINILPYVYTTKIIRILVGNEVLHTNDILLAANLIPAMQNLHAVLIGASLDHQIKVSTPHSLGILSISTPPSAGRFRRGYTTLVLKPLLSFLRATNAPFMINPYPYFGFTPNTLDFALFRPNKGVFDVNTHLTYTNMLDAQLDAIYSAMKRLGFTDVEIVIAETGWPSIGDPGQIGVSVANAAAYNGNLIRHVNSGIGTPLMPNQTFETYIFSLFNENLKLGPTAERNFGLFRPDFVPAYDIGILRSEARMPAPINPTPLAPINQVPTNMKQWCLPKANADPRALQENIDYACGQGLDCRPIQIGGACFLPNTIQAHAAYAMNAYYQSAGRHAYDCDFKQTGAISTVDPSMTEAQSFVSINFF</sequence>
<dbReference type="GO" id="GO:0005886">
    <property type="term" value="C:plasma membrane"/>
    <property type="evidence" value="ECO:0000318"/>
    <property type="project" value="GO_Central"/>
</dbReference>
<evidence type="ECO:0000256" key="10">
    <source>
        <dbReference type="RuleBase" id="RU004336"/>
    </source>
</evidence>
<dbReference type="GO" id="GO:0006952">
    <property type="term" value="P:defense response"/>
    <property type="evidence" value="ECO:0007669"/>
    <property type="project" value="UniProtKB-KW"/>
</dbReference>
<dbReference type="FunFam" id="1.20.58.1040:FF:000003">
    <property type="entry name" value="glucan endo-1,3-beta-glucosidase 7"/>
    <property type="match status" value="1"/>
</dbReference>
<organism evidence="13 14">
    <name type="scientific">Amborella trichopoda</name>
    <dbReference type="NCBI Taxonomy" id="13333"/>
    <lineage>
        <taxon>Eukaryota</taxon>
        <taxon>Viridiplantae</taxon>
        <taxon>Streptophyta</taxon>
        <taxon>Embryophyta</taxon>
        <taxon>Tracheophyta</taxon>
        <taxon>Spermatophyta</taxon>
        <taxon>Magnoliopsida</taxon>
        <taxon>Amborellales</taxon>
        <taxon>Amborellaceae</taxon>
        <taxon>Amborella</taxon>
    </lineage>
</organism>
<evidence type="ECO:0000256" key="4">
    <source>
        <dbReference type="ARBA" id="ARBA00022729"/>
    </source>
</evidence>
<dbReference type="PROSITE" id="PS00587">
    <property type="entry name" value="GLYCOSYL_HYDROL_F17"/>
    <property type="match status" value="1"/>
</dbReference>